<keyword evidence="3" id="KW-0805">Transcription regulation</keyword>
<feature type="signal peptide" evidence="8">
    <location>
        <begin position="1"/>
        <end position="18"/>
    </location>
</feature>
<dbReference type="GO" id="GO:0003677">
    <property type="term" value="F:DNA binding"/>
    <property type="evidence" value="ECO:0007669"/>
    <property type="project" value="UniProtKB-KW"/>
</dbReference>
<dbReference type="RefSeq" id="XP_056485623.1">
    <property type="nucleotide sequence ID" value="XM_056635003.1"/>
</dbReference>
<evidence type="ECO:0000256" key="8">
    <source>
        <dbReference type="SAM" id="SignalP"/>
    </source>
</evidence>
<evidence type="ECO:0000256" key="5">
    <source>
        <dbReference type="ARBA" id="ARBA00023163"/>
    </source>
</evidence>
<dbReference type="GO" id="GO:0006351">
    <property type="term" value="P:DNA-templated transcription"/>
    <property type="evidence" value="ECO:0007669"/>
    <property type="project" value="InterPro"/>
</dbReference>
<feature type="compositionally biased region" description="Polar residues" evidence="7">
    <location>
        <begin position="322"/>
        <end position="335"/>
    </location>
</feature>
<reference evidence="10" key="2">
    <citation type="journal article" date="2023" name="IMA Fungus">
        <title>Comparative genomic study of the Penicillium genus elucidates a diverse pangenome and 15 lateral gene transfer events.</title>
        <authorList>
            <person name="Petersen C."/>
            <person name="Sorensen T."/>
            <person name="Nielsen M.R."/>
            <person name="Sondergaard T.E."/>
            <person name="Sorensen J.L."/>
            <person name="Fitzpatrick D.A."/>
            <person name="Frisvad J.C."/>
            <person name="Nielsen K.L."/>
        </authorList>
    </citation>
    <scope>NUCLEOTIDE SEQUENCE</scope>
    <source>
        <strain evidence="10">IBT 29677</strain>
    </source>
</reference>
<dbReference type="CDD" id="cd00067">
    <property type="entry name" value="GAL4"/>
    <property type="match status" value="1"/>
</dbReference>
<dbReference type="Gene3D" id="4.10.240.10">
    <property type="entry name" value="Zn(2)-C6 fungal-type DNA-binding domain"/>
    <property type="match status" value="1"/>
</dbReference>
<organism evidence="10 11">
    <name type="scientific">Penicillium cosmopolitanum</name>
    <dbReference type="NCBI Taxonomy" id="1131564"/>
    <lineage>
        <taxon>Eukaryota</taxon>
        <taxon>Fungi</taxon>
        <taxon>Dikarya</taxon>
        <taxon>Ascomycota</taxon>
        <taxon>Pezizomycotina</taxon>
        <taxon>Eurotiomycetes</taxon>
        <taxon>Eurotiomycetidae</taxon>
        <taxon>Eurotiales</taxon>
        <taxon>Aspergillaceae</taxon>
        <taxon>Penicillium</taxon>
    </lineage>
</organism>
<proteinExistence type="predicted"/>
<reference evidence="10" key="1">
    <citation type="submission" date="2022-12" db="EMBL/GenBank/DDBJ databases">
        <authorList>
            <person name="Petersen C."/>
        </authorList>
    </citation>
    <scope>NUCLEOTIDE SEQUENCE</scope>
    <source>
        <strain evidence="10">IBT 29677</strain>
    </source>
</reference>
<dbReference type="SUPFAM" id="SSF57701">
    <property type="entry name" value="Zn2/Cys6 DNA-binding domain"/>
    <property type="match status" value="1"/>
</dbReference>
<dbReference type="GO" id="GO:0008270">
    <property type="term" value="F:zinc ion binding"/>
    <property type="evidence" value="ECO:0007669"/>
    <property type="project" value="InterPro"/>
</dbReference>
<dbReference type="OrthoDB" id="435881at2759"/>
<feature type="chain" id="PRO_5040769424" description="Zn(2)-C6 fungal-type domain-containing protein" evidence="8">
    <location>
        <begin position="19"/>
        <end position="861"/>
    </location>
</feature>
<protein>
    <recommendedName>
        <fullName evidence="9">Zn(2)-C6 fungal-type domain-containing protein</fullName>
    </recommendedName>
</protein>
<dbReference type="Pfam" id="PF04082">
    <property type="entry name" value="Fungal_trans"/>
    <property type="match status" value="1"/>
</dbReference>
<dbReference type="InterPro" id="IPR001138">
    <property type="entry name" value="Zn2Cys6_DnaBD"/>
</dbReference>
<dbReference type="EMBL" id="JAPZBU010000009">
    <property type="protein sequence ID" value="KAJ5387825.1"/>
    <property type="molecule type" value="Genomic_DNA"/>
</dbReference>
<evidence type="ECO:0000256" key="1">
    <source>
        <dbReference type="ARBA" id="ARBA00004123"/>
    </source>
</evidence>
<dbReference type="CDD" id="cd12148">
    <property type="entry name" value="fungal_TF_MHR"/>
    <property type="match status" value="1"/>
</dbReference>
<feature type="domain" description="Zn(2)-C6 fungal-type" evidence="9">
    <location>
        <begin position="143"/>
        <end position="171"/>
    </location>
</feature>
<dbReference type="PROSITE" id="PS50048">
    <property type="entry name" value="ZN2_CY6_FUNGAL_2"/>
    <property type="match status" value="1"/>
</dbReference>
<evidence type="ECO:0000256" key="4">
    <source>
        <dbReference type="ARBA" id="ARBA00023125"/>
    </source>
</evidence>
<dbReference type="InterPro" id="IPR007219">
    <property type="entry name" value="XnlR_reg_dom"/>
</dbReference>
<evidence type="ECO:0000256" key="6">
    <source>
        <dbReference type="ARBA" id="ARBA00023242"/>
    </source>
</evidence>
<dbReference type="GeneID" id="81373983"/>
<dbReference type="InterPro" id="IPR036864">
    <property type="entry name" value="Zn2-C6_fun-type_DNA-bd_sf"/>
</dbReference>
<keyword evidence="2" id="KW-0479">Metal-binding</keyword>
<feature type="region of interest" description="Disordered" evidence="7">
    <location>
        <begin position="262"/>
        <end position="281"/>
    </location>
</feature>
<dbReference type="SMART" id="SM00066">
    <property type="entry name" value="GAL4"/>
    <property type="match status" value="1"/>
</dbReference>
<evidence type="ECO:0000313" key="11">
    <source>
        <dbReference type="Proteomes" id="UP001147747"/>
    </source>
</evidence>
<dbReference type="PANTHER" id="PTHR31001:SF50">
    <property type="entry name" value="ZN(II)2CYS6 TRANSCRIPTION FACTOR (EUROFUNG)"/>
    <property type="match status" value="1"/>
</dbReference>
<name>A0A9W9VRC6_9EURO</name>
<dbReference type="PROSITE" id="PS00463">
    <property type="entry name" value="ZN2_CY6_FUNGAL_1"/>
    <property type="match status" value="1"/>
</dbReference>
<keyword evidence="6" id="KW-0539">Nucleus</keyword>
<evidence type="ECO:0000256" key="2">
    <source>
        <dbReference type="ARBA" id="ARBA00022723"/>
    </source>
</evidence>
<dbReference type="GO" id="GO:0000981">
    <property type="term" value="F:DNA-binding transcription factor activity, RNA polymerase II-specific"/>
    <property type="evidence" value="ECO:0007669"/>
    <property type="project" value="InterPro"/>
</dbReference>
<evidence type="ECO:0000256" key="3">
    <source>
        <dbReference type="ARBA" id="ARBA00023015"/>
    </source>
</evidence>
<keyword evidence="11" id="KW-1185">Reference proteome</keyword>
<evidence type="ECO:0000256" key="7">
    <source>
        <dbReference type="SAM" id="MobiDB-lite"/>
    </source>
</evidence>
<gene>
    <name evidence="10" type="ORF">N7509_010366</name>
</gene>
<feature type="region of interest" description="Disordered" evidence="7">
    <location>
        <begin position="307"/>
        <end position="335"/>
    </location>
</feature>
<dbReference type="Proteomes" id="UP001147747">
    <property type="component" value="Unassembled WGS sequence"/>
</dbReference>
<sequence length="861" mass="95870">MKLFTWISLTALLGATGAWELKAGNQKWDGTGPTKPPLPNGCYPERRADQLARISWGHYCPILQYSRQLQAGVSHGGGAGRYQCLQHSIWIRGEGIVSAFFINAHGPVDVVDLPGMEDQVDLATKPERTPSQSRSSAPKVRLSCEACRQRKVKCDKLSPCTSCVRLGFVCVPVERARLPRGRTRRPPERAQNTDKELADRVAKLEQLLRRVASERDGAPATGSSSTGPSTGAGAASSSIGEHGLQTNIPEQEAAWRDQLSEPSTGFTMTMPHRPRPSTSYMGSSFWEDIMQQTSELRDVLDDRLEIGDDTRRPSNMGASVIGSESSESTGNSPQSFRGITITAQARRSLCEIYIRNVDPVFKVLHRPSLRAFLRDDQPYLDYELDHHAPVTLAYAVYYAAVVTIDDAQCQLLFGLDKRTAAACLQAETDAALQRSDFVTTNELTVLQAYLLSLLAARCQDQSRRVWTMSAMALRVGQALCLHMRDPPFQVNPFEQEMRRRCWLCIGLLDFSASLDRASEPMMQSVWLDSHPPSNINDENIWFNMNVPIQEPPEGTFTDLTLTLITAAAQSVARMIAYTDFIEQAVEEMSSRQQMLLNFQHKVTKLLSGCRPESSPFQLYTKRTATTIYGWLQLGSLRPISRSRNFIPPAVQGDALLSLAVDNLAKVQESYSDPTTAQWMWFGALWVPWHGLAVALAELCVCKDPEAMSRHWPVIEQVYHRSSLTIADSQHGMLWKPLEKLMHQARAHKRDMLGSASPSEPSVHQTPPVAMQQSLQSVPEEVNVPLAPCYDLGIQPDLATGQLDPAVSMPPNIMLEPWPNVWDSMDFSSNNLQGSVDNVAWTNYENFIGDVYDSVDSMFLSR</sequence>
<feature type="compositionally biased region" description="Low complexity" evidence="7">
    <location>
        <begin position="218"/>
        <end position="238"/>
    </location>
</feature>
<dbReference type="GO" id="GO:0005634">
    <property type="term" value="C:nucleus"/>
    <property type="evidence" value="ECO:0007669"/>
    <property type="project" value="UniProtKB-SubCell"/>
</dbReference>
<keyword evidence="4" id="KW-0238">DNA-binding</keyword>
<keyword evidence="8" id="KW-0732">Signal</keyword>
<dbReference type="PANTHER" id="PTHR31001">
    <property type="entry name" value="UNCHARACTERIZED TRANSCRIPTIONAL REGULATORY PROTEIN"/>
    <property type="match status" value="1"/>
</dbReference>
<keyword evidence="5" id="KW-0804">Transcription</keyword>
<evidence type="ECO:0000313" key="10">
    <source>
        <dbReference type="EMBL" id="KAJ5387825.1"/>
    </source>
</evidence>
<comment type="subcellular location">
    <subcellularLocation>
        <location evidence="1">Nucleus</location>
    </subcellularLocation>
</comment>
<dbReference type="Pfam" id="PF00172">
    <property type="entry name" value="Zn_clus"/>
    <property type="match status" value="1"/>
</dbReference>
<dbReference type="AlphaFoldDB" id="A0A9W9VRC6"/>
<evidence type="ECO:0000259" key="9">
    <source>
        <dbReference type="PROSITE" id="PS50048"/>
    </source>
</evidence>
<dbReference type="InterPro" id="IPR050613">
    <property type="entry name" value="Sec_Metabolite_Reg"/>
</dbReference>
<accession>A0A9W9VRC6</accession>
<comment type="caution">
    <text evidence="10">The sequence shown here is derived from an EMBL/GenBank/DDBJ whole genome shotgun (WGS) entry which is preliminary data.</text>
</comment>
<feature type="region of interest" description="Disordered" evidence="7">
    <location>
        <begin position="211"/>
        <end position="240"/>
    </location>
</feature>